<dbReference type="SUPFAM" id="SSF52402">
    <property type="entry name" value="Adenine nucleotide alpha hydrolases-like"/>
    <property type="match status" value="1"/>
</dbReference>
<gene>
    <name evidence="9" type="primary">asnB</name>
    <name evidence="9" type="ORF">ACFONC_03840</name>
</gene>
<evidence type="ECO:0000256" key="1">
    <source>
        <dbReference type="ARBA" id="ARBA00005187"/>
    </source>
</evidence>
<dbReference type="Pfam" id="PF13537">
    <property type="entry name" value="GATase_7"/>
    <property type="match status" value="1"/>
</dbReference>
<evidence type="ECO:0000259" key="8">
    <source>
        <dbReference type="PROSITE" id="PS51278"/>
    </source>
</evidence>
<dbReference type="InterPro" id="IPR001962">
    <property type="entry name" value="Asn_synthase"/>
</dbReference>
<dbReference type="InterPro" id="IPR029055">
    <property type="entry name" value="Ntn_hydrolases_N"/>
</dbReference>
<evidence type="ECO:0000256" key="7">
    <source>
        <dbReference type="ARBA" id="ARBA00048741"/>
    </source>
</evidence>
<dbReference type="Gene3D" id="3.60.20.10">
    <property type="entry name" value="Glutamine Phosphoribosylpyrophosphate, subunit 1, domain 1"/>
    <property type="match status" value="1"/>
</dbReference>
<evidence type="ECO:0000256" key="4">
    <source>
        <dbReference type="ARBA" id="ARBA00022741"/>
    </source>
</evidence>
<dbReference type="InterPro" id="IPR006426">
    <property type="entry name" value="Asn_synth_AEB"/>
</dbReference>
<dbReference type="Proteomes" id="UP001595705">
    <property type="component" value="Unassembled WGS sequence"/>
</dbReference>
<comment type="catalytic activity">
    <reaction evidence="7">
        <text>L-aspartate + L-glutamine + ATP + H2O = L-asparagine + L-glutamate + AMP + diphosphate + H(+)</text>
        <dbReference type="Rhea" id="RHEA:12228"/>
        <dbReference type="ChEBI" id="CHEBI:15377"/>
        <dbReference type="ChEBI" id="CHEBI:15378"/>
        <dbReference type="ChEBI" id="CHEBI:29985"/>
        <dbReference type="ChEBI" id="CHEBI:29991"/>
        <dbReference type="ChEBI" id="CHEBI:30616"/>
        <dbReference type="ChEBI" id="CHEBI:33019"/>
        <dbReference type="ChEBI" id="CHEBI:58048"/>
        <dbReference type="ChEBI" id="CHEBI:58359"/>
        <dbReference type="ChEBI" id="CHEBI:456215"/>
        <dbReference type="EC" id="6.3.5.4"/>
    </reaction>
</comment>
<dbReference type="NCBIfam" id="TIGR01536">
    <property type="entry name" value="asn_synth_AEB"/>
    <property type="match status" value="1"/>
</dbReference>
<dbReference type="Pfam" id="PF00733">
    <property type="entry name" value="Asn_synthase"/>
    <property type="match status" value="1"/>
</dbReference>
<dbReference type="InterPro" id="IPR017932">
    <property type="entry name" value="GATase_2_dom"/>
</dbReference>
<evidence type="ECO:0000256" key="5">
    <source>
        <dbReference type="ARBA" id="ARBA00022840"/>
    </source>
</evidence>
<proteinExistence type="inferred from homology"/>
<keyword evidence="10" id="KW-1185">Reference proteome</keyword>
<dbReference type="RefSeq" id="WP_386742405.1">
    <property type="nucleotide sequence ID" value="NZ_JBHRYA010000003.1"/>
</dbReference>
<keyword evidence="9" id="KW-0436">Ligase</keyword>
<sequence>MCGIAGLVVAPGQPAPDPALGHRMNAVIHHRGPDEGGLHHDDRALLGMRRLSIIDVDGGHQPMHAADGQVCIVFNGEIYNYRELRAGLEHDGHSFESQSDTEVIVQGYLRDGVAIFDRLDGMFAVAIWDRRTQELVLARDRFGEKPLYYTHDERRLLFGSELKTLLQSPDCPRDLDDDALRAYLAYGYVPCPHSVFAGVRKLPPAHYLRYRDGRASLHCYWRPSLGPKTTLGEDEAAEQLEELLDRAVASRLVSDVPFGAFLSGGLDSSTVVALMARHMDRPVKTFTIGFKEEAYSELDDARQVARHLGTDHHELVVEPDAVDLLHKLVWHFDEPFADSSAVPTFLVSELARQHVKMVLTGDGGDEMFGGYDRYLRLLKLERLGGLRAPGAALLKFAGGIAPNPHGERLSRVGERLRLPFDERYLSGVAVMRADTAHELRPQAGGARHFHLPALDQPDSHLGAGNEPLDRAVAIDLQSYLPDDILVKLDRMAMAASLEGRSPFLQPDLAQFALSLPTHYRVRGGRGKHLLRAVAEKWLPPRAIRKPKQGFAIPLADWFRGPLRTLAADTFASQAFRERGLMRPQAAQSLLHDHLERNIDRGEALWQSLCLELWARRFLDDPATAVDGGAACS</sequence>
<comment type="caution">
    <text evidence="9">The sequence shown here is derived from an EMBL/GenBank/DDBJ whole genome shotgun (WGS) entry which is preliminary data.</text>
</comment>
<keyword evidence="5" id="KW-0067">ATP-binding</keyword>
<dbReference type="InterPro" id="IPR033738">
    <property type="entry name" value="AsnB_N"/>
</dbReference>
<evidence type="ECO:0000313" key="10">
    <source>
        <dbReference type="Proteomes" id="UP001595705"/>
    </source>
</evidence>
<evidence type="ECO:0000256" key="2">
    <source>
        <dbReference type="ARBA" id="ARBA00005752"/>
    </source>
</evidence>
<dbReference type="GO" id="GO:0004066">
    <property type="term" value="F:asparagine synthase (glutamine-hydrolyzing) activity"/>
    <property type="evidence" value="ECO:0007669"/>
    <property type="project" value="UniProtKB-EC"/>
</dbReference>
<dbReference type="EMBL" id="JBHRYA010000003">
    <property type="protein sequence ID" value="MFC3715279.1"/>
    <property type="molecule type" value="Genomic_DNA"/>
</dbReference>
<comment type="similarity">
    <text evidence="2">Belongs to the asparagine synthetase family.</text>
</comment>
<name>A0ABV7XGM0_9GAMM</name>
<evidence type="ECO:0000256" key="3">
    <source>
        <dbReference type="ARBA" id="ARBA00012737"/>
    </source>
</evidence>
<keyword evidence="6" id="KW-0315">Glutamine amidotransferase</keyword>
<feature type="domain" description="Glutamine amidotransferase type-2" evidence="8">
    <location>
        <begin position="2"/>
        <end position="213"/>
    </location>
</feature>
<dbReference type="PIRSF" id="PIRSF001589">
    <property type="entry name" value="Asn_synthetase_glu-h"/>
    <property type="match status" value="1"/>
</dbReference>
<dbReference type="InterPro" id="IPR051786">
    <property type="entry name" value="ASN_synthetase/amidase"/>
</dbReference>
<evidence type="ECO:0000313" key="9">
    <source>
        <dbReference type="EMBL" id="MFC3715279.1"/>
    </source>
</evidence>
<reference evidence="10" key="1">
    <citation type="journal article" date="2019" name="Int. J. Syst. Evol. Microbiol.">
        <title>The Global Catalogue of Microorganisms (GCM) 10K type strain sequencing project: providing services to taxonomists for standard genome sequencing and annotation.</title>
        <authorList>
            <consortium name="The Broad Institute Genomics Platform"/>
            <consortium name="The Broad Institute Genome Sequencing Center for Infectious Disease"/>
            <person name="Wu L."/>
            <person name="Ma J."/>
        </authorList>
    </citation>
    <scope>NUCLEOTIDE SEQUENCE [LARGE SCALE GENOMIC DNA]</scope>
    <source>
        <strain evidence="10">KCTC 42441</strain>
    </source>
</reference>
<comment type="pathway">
    <text evidence="1">Amino-acid biosynthesis; L-asparagine biosynthesis; L-asparagine from L-aspartate (L-Gln route): step 1/1.</text>
</comment>
<protein>
    <recommendedName>
        <fullName evidence="3">asparagine synthase (glutamine-hydrolyzing)</fullName>
        <ecNumber evidence="3">6.3.5.4</ecNumber>
    </recommendedName>
</protein>
<dbReference type="Gene3D" id="3.40.50.620">
    <property type="entry name" value="HUPs"/>
    <property type="match status" value="1"/>
</dbReference>
<evidence type="ECO:0000256" key="6">
    <source>
        <dbReference type="ARBA" id="ARBA00022962"/>
    </source>
</evidence>
<dbReference type="PROSITE" id="PS51278">
    <property type="entry name" value="GATASE_TYPE_2"/>
    <property type="match status" value="1"/>
</dbReference>
<dbReference type="EC" id="6.3.5.4" evidence="3"/>
<dbReference type="SUPFAM" id="SSF56235">
    <property type="entry name" value="N-terminal nucleophile aminohydrolases (Ntn hydrolases)"/>
    <property type="match status" value="1"/>
</dbReference>
<dbReference type="CDD" id="cd01991">
    <property type="entry name" value="Asn_synthase_B_C"/>
    <property type="match status" value="1"/>
</dbReference>
<keyword evidence="4" id="KW-0547">Nucleotide-binding</keyword>
<accession>A0ABV7XGM0</accession>
<dbReference type="PANTHER" id="PTHR43284:SF1">
    <property type="entry name" value="ASPARAGINE SYNTHETASE"/>
    <property type="match status" value="1"/>
</dbReference>
<dbReference type="PANTHER" id="PTHR43284">
    <property type="entry name" value="ASPARAGINE SYNTHETASE (GLUTAMINE-HYDROLYZING)"/>
    <property type="match status" value="1"/>
</dbReference>
<organism evidence="9 10">
    <name type="scientific">Luteimonas soli</name>
    <dbReference type="NCBI Taxonomy" id="1648966"/>
    <lineage>
        <taxon>Bacteria</taxon>
        <taxon>Pseudomonadati</taxon>
        <taxon>Pseudomonadota</taxon>
        <taxon>Gammaproteobacteria</taxon>
        <taxon>Lysobacterales</taxon>
        <taxon>Lysobacteraceae</taxon>
        <taxon>Luteimonas</taxon>
    </lineage>
</organism>
<dbReference type="InterPro" id="IPR014729">
    <property type="entry name" value="Rossmann-like_a/b/a_fold"/>
</dbReference>
<dbReference type="CDD" id="cd00712">
    <property type="entry name" value="AsnB"/>
    <property type="match status" value="1"/>
</dbReference>